<evidence type="ECO:0000313" key="2">
    <source>
        <dbReference type="Proteomes" id="UP000095237"/>
    </source>
</evidence>
<keyword evidence="2" id="KW-1185">Reference proteome</keyword>
<dbReference type="PANTHER" id="PTHR43611:SF3">
    <property type="entry name" value="FLAVIN MONONUCLEOTIDE HYDROLASE 1, CHLOROPLATIC"/>
    <property type="match status" value="1"/>
</dbReference>
<dbReference type="SUPFAM" id="SSF56784">
    <property type="entry name" value="HAD-like"/>
    <property type="match status" value="1"/>
</dbReference>
<organism evidence="1 2">
    <name type="scientific">Endomicrobium trichonymphae</name>
    <dbReference type="NCBI Taxonomy" id="1408204"/>
    <lineage>
        <taxon>Bacteria</taxon>
        <taxon>Pseudomonadati</taxon>
        <taxon>Elusimicrobiota</taxon>
        <taxon>Endomicrobiia</taxon>
        <taxon>Endomicrobiales</taxon>
        <taxon>Endomicrobiaceae</taxon>
        <taxon>Candidatus Endomicrobiellum</taxon>
    </lineage>
</organism>
<sequence>MNFFNYLKERYPGFFLLFSKFFLSYKMHLRKSEDEIFKQMIRYYDILPEEICYADDMEENVKAAKNNGINVYLFTSQSELIRYLRNQKVWI</sequence>
<dbReference type="Proteomes" id="UP000095237">
    <property type="component" value="Unassembled WGS sequence"/>
</dbReference>
<name>A0A1E5IFN5_ENDTX</name>
<dbReference type="InterPro" id="IPR023214">
    <property type="entry name" value="HAD_sf"/>
</dbReference>
<dbReference type="Gene3D" id="3.40.50.1000">
    <property type="entry name" value="HAD superfamily/HAD-like"/>
    <property type="match status" value="1"/>
</dbReference>
<dbReference type="InterPro" id="IPR036412">
    <property type="entry name" value="HAD-like_sf"/>
</dbReference>
<protein>
    <submittedName>
        <fullName evidence="1">Uncharacterized protein</fullName>
    </submittedName>
</protein>
<dbReference type="AlphaFoldDB" id="A0A1E5IFN5"/>
<comment type="caution">
    <text evidence="1">The sequence shown here is derived from an EMBL/GenBank/DDBJ whole genome shotgun (WGS) entry which is preliminary data.</text>
</comment>
<dbReference type="EMBL" id="LNVX01000806">
    <property type="protein sequence ID" value="OEG69204.1"/>
    <property type="molecule type" value="Genomic_DNA"/>
</dbReference>
<accession>A0A1E5IFN5</accession>
<reference evidence="1 2" key="1">
    <citation type="submission" date="2015-11" db="EMBL/GenBank/DDBJ databases">
        <title>Evidence for parallel genomic evolution in an endosymbiosis of termite gut flagellates.</title>
        <authorList>
            <person name="Zheng H."/>
        </authorList>
    </citation>
    <scope>NUCLEOTIDE SEQUENCE [LARGE SCALE GENOMIC DNA]</scope>
    <source>
        <strain evidence="1 2">CET450</strain>
    </source>
</reference>
<dbReference type="PANTHER" id="PTHR43611">
    <property type="entry name" value="ALPHA-D-GLUCOSE 1-PHOSPHATE PHOSPHATASE"/>
    <property type="match status" value="1"/>
</dbReference>
<evidence type="ECO:0000313" key="1">
    <source>
        <dbReference type="EMBL" id="OEG69204.1"/>
    </source>
</evidence>
<gene>
    <name evidence="1" type="ORF">ATZ36_10850</name>
</gene>
<proteinExistence type="predicted"/>